<evidence type="ECO:0000256" key="13">
    <source>
        <dbReference type="SAM" id="MobiDB-lite"/>
    </source>
</evidence>
<evidence type="ECO:0000256" key="5">
    <source>
        <dbReference type="ARBA" id="ARBA00022833"/>
    </source>
</evidence>
<dbReference type="eggNOG" id="KOG2068">
    <property type="taxonomic scope" value="Eukaryota"/>
</dbReference>
<feature type="compositionally biased region" description="Polar residues" evidence="13">
    <location>
        <begin position="598"/>
        <end position="609"/>
    </location>
</feature>
<dbReference type="InterPro" id="IPR035979">
    <property type="entry name" value="RBD_domain_sf"/>
</dbReference>
<dbReference type="OMA" id="CNNRNCM"/>
<name>S3BWS4_OPHP1</name>
<dbReference type="InterPro" id="IPR034261">
    <property type="entry name" value="CNOT4_RRM"/>
</dbReference>
<keyword evidence="4 11" id="KW-0863">Zinc-finger</keyword>
<feature type="domain" description="RING-type" evidence="14">
    <location>
        <begin position="15"/>
        <end position="58"/>
    </location>
</feature>
<dbReference type="InterPro" id="IPR001841">
    <property type="entry name" value="Znf_RING"/>
</dbReference>
<comment type="subcellular location">
    <subcellularLocation>
        <location evidence="1">Nucleus</location>
    </subcellularLocation>
</comment>
<feature type="region of interest" description="Disordered" evidence="13">
    <location>
        <begin position="709"/>
        <end position="743"/>
    </location>
</feature>
<dbReference type="SUPFAM" id="SSF54928">
    <property type="entry name" value="RNA-binding domain, RBD"/>
    <property type="match status" value="1"/>
</dbReference>
<feature type="compositionally biased region" description="Basic and acidic residues" evidence="13">
    <location>
        <begin position="90"/>
        <end position="107"/>
    </location>
</feature>
<dbReference type="InterPro" id="IPR000504">
    <property type="entry name" value="RRM_dom"/>
</dbReference>
<dbReference type="EMBL" id="KE148164">
    <property type="protein sequence ID" value="EPE03886.1"/>
    <property type="molecule type" value="Genomic_DNA"/>
</dbReference>
<evidence type="ECO:0000256" key="10">
    <source>
        <dbReference type="ARBA" id="ARBA00023242"/>
    </source>
</evidence>
<keyword evidence="17" id="KW-1185">Reference proteome</keyword>
<evidence type="ECO:0000313" key="17">
    <source>
        <dbReference type="Proteomes" id="UP000016923"/>
    </source>
</evidence>
<dbReference type="GO" id="GO:0003723">
    <property type="term" value="F:RNA binding"/>
    <property type="evidence" value="ECO:0007669"/>
    <property type="project" value="UniProtKB-UniRule"/>
</dbReference>
<dbReference type="GO" id="GO:0005634">
    <property type="term" value="C:nucleus"/>
    <property type="evidence" value="ECO:0007669"/>
    <property type="project" value="UniProtKB-SubCell"/>
</dbReference>
<dbReference type="CDD" id="cd16618">
    <property type="entry name" value="mRING-HC-C4C4_CNOT4"/>
    <property type="match status" value="1"/>
</dbReference>
<feature type="compositionally biased region" description="Polar residues" evidence="13">
    <location>
        <begin position="238"/>
        <end position="250"/>
    </location>
</feature>
<feature type="domain" description="RRM" evidence="15">
    <location>
        <begin position="121"/>
        <end position="206"/>
    </location>
</feature>
<dbReference type="GO" id="GO:0061630">
    <property type="term" value="F:ubiquitin protein ligase activity"/>
    <property type="evidence" value="ECO:0007669"/>
    <property type="project" value="UniProtKB-ARBA"/>
</dbReference>
<dbReference type="InterPro" id="IPR012677">
    <property type="entry name" value="Nucleotide-bd_a/b_plait_sf"/>
</dbReference>
<feature type="compositionally biased region" description="Low complexity" evidence="13">
    <location>
        <begin position="629"/>
        <end position="646"/>
    </location>
</feature>
<dbReference type="Gene3D" id="3.30.40.10">
    <property type="entry name" value="Zinc/RING finger domain, C3HC4 (zinc finger)"/>
    <property type="match status" value="1"/>
</dbReference>
<dbReference type="GO" id="GO:0000956">
    <property type="term" value="P:nuclear-transcribed mRNA catabolic process"/>
    <property type="evidence" value="ECO:0007669"/>
    <property type="project" value="UniProtKB-ARBA"/>
</dbReference>
<dbReference type="Gene3D" id="3.30.70.330">
    <property type="match status" value="1"/>
</dbReference>
<gene>
    <name evidence="16" type="ORF">F503_01776</name>
</gene>
<dbReference type="FunFam" id="3.30.40.10:FF:000006">
    <property type="entry name" value="CCR4-NOT transcription complex subunit 4"/>
    <property type="match status" value="1"/>
</dbReference>
<dbReference type="GO" id="GO:0016567">
    <property type="term" value="P:protein ubiquitination"/>
    <property type="evidence" value="ECO:0007669"/>
    <property type="project" value="TreeGrafter"/>
</dbReference>
<dbReference type="SMART" id="SM00361">
    <property type="entry name" value="RRM_1"/>
    <property type="match status" value="1"/>
</dbReference>
<feature type="compositionally biased region" description="Basic and acidic residues" evidence="13">
    <location>
        <begin position="428"/>
        <end position="444"/>
    </location>
</feature>
<dbReference type="InterPro" id="IPR039780">
    <property type="entry name" value="Mot2"/>
</dbReference>
<dbReference type="Proteomes" id="UP000016923">
    <property type="component" value="Unassembled WGS sequence"/>
</dbReference>
<feature type="compositionally biased region" description="Low complexity" evidence="13">
    <location>
        <begin position="251"/>
        <end position="271"/>
    </location>
</feature>
<sequence length="791" mass="85447">MAPQDTFLDDEEDTCPLCIEEFDLSDRGFRPCPCGYQICQFCFNNIKQNMNSLCPACRRPYDEKSIVWRVVTAEEHAEFKSNIQKNQKKRALEQRQKEAQKREAERENRKNLVGVRVVQKNLVYVTGLNPTVREDELLKTLRKQEYFGQYGNIQKISISNRKTPDGSPSLGIYITFEKKEEAHTCIQAVNGSTNDDRVLKAQLGTTKYCSAWLRHEQCTNRQCMFLHELGDEEDSYTRQDLSSMNSINTQRPLAVAASRSASRQQTRASPAVTHAQPMARSHSRDDSENGDGSALPAAASWARNPQIRSRRGSHATSAAAPSPAISMSLPVTTESAAEAIATSPTPAEAMPAVAARAPIRAPVEAARPATPPVAEASPPTKVPTTKAKKERDPTSALLFAMSKCVIPASFLFGSLNMDSFPPLFDPQGGEKRRALRDDESRVDPDQDDQPIEAREPSEGEPESSGSLALGGEPEDREQTRSTHGFDQRRGGAPPPIQRTNTDSLFSSFGANYLASANPGTIGNRSITPQQSLYSRTPSGFDNHPPPGIASAQSGLFQGQVHNRQPSRYGFANESSGSNSATIKLAANPRILAQQSSMIPQSLHSQQQTAPYYAASMPGPPPGLKSTGTPPAGFGQGFANAAFGGAPKDSNQMLQDMLRSRGGAGAGTSQAHDAKREYIFPSFLNQYPSSSGSSTPVTASGFSAPMYGAPPSGAFQDMSSKQKKKGKKHRHANTSSSGGSGLVDLADPSIAAQARLPHQQNNAGSGQGLFGSQAQGGYNQSMMYQSAGYPRW</sequence>
<feature type="compositionally biased region" description="Low complexity" evidence="13">
    <location>
        <begin position="462"/>
        <end position="471"/>
    </location>
</feature>
<feature type="region of interest" description="Disordered" evidence="13">
    <location>
        <begin position="85"/>
        <end position="107"/>
    </location>
</feature>
<dbReference type="GO" id="GO:0010557">
    <property type="term" value="P:positive regulation of macromolecule biosynthetic process"/>
    <property type="evidence" value="ECO:0007669"/>
    <property type="project" value="UniProtKB-ARBA"/>
</dbReference>
<dbReference type="PANTHER" id="PTHR12603">
    <property type="entry name" value="CCR4-NOT TRANSCRIPTION COMPLEX RELATED"/>
    <property type="match status" value="1"/>
</dbReference>
<evidence type="ECO:0000259" key="14">
    <source>
        <dbReference type="PROSITE" id="PS50089"/>
    </source>
</evidence>
<evidence type="ECO:0000256" key="9">
    <source>
        <dbReference type="ARBA" id="ARBA00023163"/>
    </source>
</evidence>
<evidence type="ECO:0000256" key="12">
    <source>
        <dbReference type="PROSITE-ProRule" id="PRU00176"/>
    </source>
</evidence>
<evidence type="ECO:0000256" key="1">
    <source>
        <dbReference type="ARBA" id="ARBA00004123"/>
    </source>
</evidence>
<feature type="compositionally biased region" description="Low complexity" evidence="13">
    <location>
        <begin position="314"/>
        <end position="327"/>
    </location>
</feature>
<dbReference type="SUPFAM" id="SSF57850">
    <property type="entry name" value="RING/U-box"/>
    <property type="match status" value="1"/>
</dbReference>
<dbReference type="FunFam" id="3.30.70.330:FF:000257">
    <property type="entry name" value="CCR4-NOT core complex subunit Not4"/>
    <property type="match status" value="1"/>
</dbReference>
<dbReference type="HOGENOM" id="CLU_001793_1_0_1"/>
<feature type="region of interest" description="Disordered" evidence="13">
    <location>
        <begin position="237"/>
        <end position="327"/>
    </location>
</feature>
<keyword evidence="6 12" id="KW-0694">RNA-binding</keyword>
<organism evidence="16 17">
    <name type="scientific">Ophiostoma piceae (strain UAMH 11346)</name>
    <name type="common">Sap stain fungus</name>
    <dbReference type="NCBI Taxonomy" id="1262450"/>
    <lineage>
        <taxon>Eukaryota</taxon>
        <taxon>Fungi</taxon>
        <taxon>Dikarya</taxon>
        <taxon>Ascomycota</taxon>
        <taxon>Pezizomycotina</taxon>
        <taxon>Sordariomycetes</taxon>
        <taxon>Sordariomycetidae</taxon>
        <taxon>Ophiostomatales</taxon>
        <taxon>Ophiostomataceae</taxon>
        <taxon>Ophiostoma</taxon>
    </lineage>
</organism>
<dbReference type="GO" id="GO:0051254">
    <property type="term" value="P:positive regulation of RNA metabolic process"/>
    <property type="evidence" value="ECO:0007669"/>
    <property type="project" value="UniProtKB-ARBA"/>
</dbReference>
<accession>S3BWS4</accession>
<evidence type="ECO:0000313" key="16">
    <source>
        <dbReference type="EMBL" id="EPE03886.1"/>
    </source>
</evidence>
<dbReference type="AlphaFoldDB" id="S3BWS4"/>
<feature type="region of interest" description="Disordered" evidence="13">
    <location>
        <begin position="366"/>
        <end position="392"/>
    </location>
</feature>
<dbReference type="GO" id="GO:0008270">
    <property type="term" value="F:zinc ion binding"/>
    <property type="evidence" value="ECO:0007669"/>
    <property type="project" value="UniProtKB-KW"/>
</dbReference>
<dbReference type="VEuPathDB" id="FungiDB:F503_01776"/>
<evidence type="ECO:0000256" key="7">
    <source>
        <dbReference type="ARBA" id="ARBA00023015"/>
    </source>
</evidence>
<feature type="region of interest" description="Disordered" evidence="13">
    <location>
        <begin position="598"/>
        <end position="649"/>
    </location>
</feature>
<dbReference type="PROSITE" id="PS50102">
    <property type="entry name" value="RRM"/>
    <property type="match status" value="1"/>
</dbReference>
<keyword evidence="3" id="KW-0479">Metal-binding</keyword>
<dbReference type="CDD" id="cd12438">
    <property type="entry name" value="RRM_CNOT4"/>
    <property type="match status" value="1"/>
</dbReference>
<evidence type="ECO:0000256" key="4">
    <source>
        <dbReference type="ARBA" id="ARBA00022771"/>
    </source>
</evidence>
<dbReference type="InterPro" id="IPR039515">
    <property type="entry name" value="NOT4_mRING-HC-C4C4"/>
</dbReference>
<feature type="compositionally biased region" description="Polar residues" evidence="13">
    <location>
        <begin position="517"/>
        <end position="539"/>
    </location>
</feature>
<keyword evidence="8" id="KW-0175">Coiled coil</keyword>
<proteinExistence type="predicted"/>
<protein>
    <submittedName>
        <fullName evidence="16">General negative regulator of transcription subunit 4</fullName>
    </submittedName>
</protein>
<keyword evidence="10" id="KW-0539">Nucleus</keyword>
<keyword evidence="2" id="KW-0678">Repressor</keyword>
<feature type="region of interest" description="Disordered" evidence="13">
    <location>
        <begin position="420"/>
        <end position="503"/>
    </location>
</feature>
<dbReference type="GO" id="GO:0030015">
    <property type="term" value="C:CCR4-NOT core complex"/>
    <property type="evidence" value="ECO:0007669"/>
    <property type="project" value="UniProtKB-ARBA"/>
</dbReference>
<dbReference type="Pfam" id="PF00076">
    <property type="entry name" value="RRM_1"/>
    <property type="match status" value="1"/>
</dbReference>
<evidence type="ECO:0000256" key="3">
    <source>
        <dbReference type="ARBA" id="ARBA00022723"/>
    </source>
</evidence>
<evidence type="ECO:0000256" key="2">
    <source>
        <dbReference type="ARBA" id="ARBA00022491"/>
    </source>
</evidence>
<dbReference type="Pfam" id="PF14570">
    <property type="entry name" value="zf-RING_4"/>
    <property type="match status" value="1"/>
</dbReference>
<keyword evidence="7" id="KW-0805">Transcription regulation</keyword>
<dbReference type="InterPro" id="IPR013083">
    <property type="entry name" value="Znf_RING/FYVE/PHD"/>
</dbReference>
<feature type="compositionally biased region" description="Basic and acidic residues" evidence="13">
    <location>
        <begin position="476"/>
        <end position="489"/>
    </location>
</feature>
<dbReference type="PANTHER" id="PTHR12603:SF0">
    <property type="entry name" value="CCR4-NOT TRANSCRIPTION COMPLEX SUBUNIT 4"/>
    <property type="match status" value="1"/>
</dbReference>
<evidence type="ECO:0000259" key="15">
    <source>
        <dbReference type="PROSITE" id="PS50102"/>
    </source>
</evidence>
<dbReference type="InterPro" id="IPR003954">
    <property type="entry name" value="RRM_euk-type"/>
</dbReference>
<reference evidence="16 17" key="1">
    <citation type="journal article" date="2013" name="BMC Genomics">
        <title>The genome and transcriptome of the pine saprophyte Ophiostoma piceae, and a comparison with the bark beetle-associated pine pathogen Grosmannia clavigera.</title>
        <authorList>
            <person name="Haridas S."/>
            <person name="Wang Y."/>
            <person name="Lim L."/>
            <person name="Massoumi Alamouti S."/>
            <person name="Jackman S."/>
            <person name="Docking R."/>
            <person name="Robertson G."/>
            <person name="Birol I."/>
            <person name="Bohlmann J."/>
            <person name="Breuil C."/>
        </authorList>
    </citation>
    <scope>NUCLEOTIDE SEQUENCE [LARGE SCALE GENOMIC DNA]</scope>
    <source>
        <strain evidence="16 17">UAMH 11346</strain>
    </source>
</reference>
<evidence type="ECO:0000256" key="8">
    <source>
        <dbReference type="ARBA" id="ARBA00023054"/>
    </source>
</evidence>
<dbReference type="OrthoDB" id="1923159at2759"/>
<keyword evidence="9" id="KW-0804">Transcription</keyword>
<evidence type="ECO:0000256" key="11">
    <source>
        <dbReference type="PROSITE-ProRule" id="PRU00175"/>
    </source>
</evidence>
<feature type="compositionally biased region" description="Basic residues" evidence="13">
    <location>
        <begin position="720"/>
        <end position="731"/>
    </location>
</feature>
<keyword evidence="5" id="KW-0862">Zinc</keyword>
<dbReference type="PROSITE" id="PS50089">
    <property type="entry name" value="ZF_RING_2"/>
    <property type="match status" value="1"/>
</dbReference>
<evidence type="ECO:0000256" key="6">
    <source>
        <dbReference type="ARBA" id="ARBA00022884"/>
    </source>
</evidence>
<feature type="region of interest" description="Disordered" evidence="13">
    <location>
        <begin position="516"/>
        <end position="552"/>
    </location>
</feature>
<dbReference type="STRING" id="1262450.S3BWS4"/>